<dbReference type="AlphaFoldDB" id="A0A6C1TUY5"/>
<proteinExistence type="inferred from homology"/>
<dbReference type="PANTHER" id="PTHR21152">
    <property type="entry name" value="AMINOTRANSFERASE CLASS V"/>
    <property type="match status" value="1"/>
</dbReference>
<feature type="binding site" evidence="13">
    <location>
        <position position="152"/>
    </location>
    <ligand>
        <name>pyridoxal 5'-phosphate</name>
        <dbReference type="ChEBI" id="CHEBI:597326"/>
    </ligand>
</feature>
<dbReference type="Proteomes" id="UP000336646">
    <property type="component" value="Unassembled WGS sequence"/>
</dbReference>
<dbReference type="Pfam" id="PF00266">
    <property type="entry name" value="Aminotran_5"/>
    <property type="match status" value="1"/>
</dbReference>
<dbReference type="InterPro" id="IPR015424">
    <property type="entry name" value="PyrdxlP-dep_Trfase"/>
</dbReference>
<evidence type="ECO:0000313" key="15">
    <source>
        <dbReference type="EMBL" id="TVS26774.1"/>
    </source>
</evidence>
<feature type="binding site" evidence="13">
    <location>
        <begin position="80"/>
        <end position="81"/>
    </location>
    <ligand>
        <name>pyridoxal 5'-phosphate</name>
        <dbReference type="ChEBI" id="CHEBI:597326"/>
    </ligand>
</feature>
<dbReference type="PANTHER" id="PTHR21152:SF40">
    <property type="entry name" value="ALANINE--GLYOXYLATE AMINOTRANSFERASE"/>
    <property type="match status" value="1"/>
</dbReference>
<dbReference type="HAMAP" id="MF_00160">
    <property type="entry name" value="SerC_aminotrans_5"/>
    <property type="match status" value="1"/>
</dbReference>
<dbReference type="GO" id="GO:0008453">
    <property type="term" value="F:alanine-glyoxylate transaminase activity"/>
    <property type="evidence" value="ECO:0007669"/>
    <property type="project" value="TreeGrafter"/>
</dbReference>
<dbReference type="SUPFAM" id="SSF53383">
    <property type="entry name" value="PLP-dependent transferases"/>
    <property type="match status" value="1"/>
</dbReference>
<dbReference type="OrthoDB" id="975012at2"/>
<dbReference type="GO" id="GO:0019265">
    <property type="term" value="P:glycine biosynthetic process, by transamination of glyoxylate"/>
    <property type="evidence" value="ECO:0007669"/>
    <property type="project" value="TreeGrafter"/>
</dbReference>
<dbReference type="NCBIfam" id="TIGR01366">
    <property type="entry name" value="serC_3"/>
    <property type="match status" value="1"/>
</dbReference>
<evidence type="ECO:0000256" key="6">
    <source>
        <dbReference type="ARBA" id="ARBA00022605"/>
    </source>
</evidence>
<dbReference type="InterPro" id="IPR022278">
    <property type="entry name" value="Pser_aminoTfrase"/>
</dbReference>
<comment type="subcellular location">
    <subcellularLocation>
        <location evidence="13">Cytoplasm</location>
    </subcellularLocation>
</comment>
<dbReference type="InterPro" id="IPR006272">
    <property type="entry name" value="Pser_aminoTfrase_mycobac"/>
</dbReference>
<sequence length="376" mass="39950">MSNYPTLPSELLPADGRFGCGPSKVRPAQLDALTRGATSIIGTSHRQLAVKDVVGEVREGLSELFSLPDGYEIVLSLGGATAFWDAATFGVIENTSAHLSFGEFSSKFAKAAKKAPWLNDPHVVEAEPGDAPDPQALSGVDADVVAWAHNETSTGASIDVVRPANTDALVLIDATSGAGGLPVDMSQADIYYFSPQKSFASDGGLWLAAMSPAAIERIESIHASGRFIPAFLDLQTAVENSRKNQTYNTPAVGTLLMLADQVKWMNDNGGLDGMVKRTSANAEALYGWAENHELATPYVKDPAKRSLVVGTVDFDDAIDAAELAKALRANGVVDTEPYRKLGRNQLRIGMFPAIDTSDVEKLTGAIDFLLEQGVGR</sequence>
<comment type="similarity">
    <text evidence="3 13">Belongs to the class-V pyridoxal-phosphate-dependent aminotransferase family. SerC subfamily.</text>
</comment>
<dbReference type="GO" id="GO:0030170">
    <property type="term" value="F:pyridoxal phosphate binding"/>
    <property type="evidence" value="ECO:0007669"/>
    <property type="project" value="UniProtKB-UniRule"/>
</dbReference>
<dbReference type="GO" id="GO:0004648">
    <property type="term" value="F:O-phospho-L-serine:2-oxoglutarate aminotransferase activity"/>
    <property type="evidence" value="ECO:0007669"/>
    <property type="project" value="UniProtKB-UniRule"/>
</dbReference>
<evidence type="ECO:0000256" key="11">
    <source>
        <dbReference type="ARBA" id="ARBA00047630"/>
    </source>
</evidence>
<dbReference type="InterPro" id="IPR000192">
    <property type="entry name" value="Aminotrans_V_dom"/>
</dbReference>
<protein>
    <recommendedName>
        <fullName evidence="13">Phosphoserine aminotransferase</fullName>
        <ecNumber evidence="13">2.6.1.52</ecNumber>
    </recommendedName>
    <alternativeName>
        <fullName evidence="13">Phosphohydroxythreonine aminotransferase</fullName>
        <shortName evidence="13">PSAT</shortName>
    </alternativeName>
</protein>
<dbReference type="GeneID" id="74900910"/>
<keyword evidence="4 13" id="KW-0963">Cytoplasm</keyword>
<feature type="binding site" evidence="13">
    <location>
        <position position="104"/>
    </location>
    <ligand>
        <name>pyridoxal 5'-phosphate</name>
        <dbReference type="ChEBI" id="CHEBI:597326"/>
    </ligand>
</feature>
<feature type="domain" description="Aminotransferase class V" evidence="14">
    <location>
        <begin position="42"/>
        <end position="332"/>
    </location>
</feature>
<dbReference type="GO" id="GO:0008615">
    <property type="term" value="P:pyridoxine biosynthetic process"/>
    <property type="evidence" value="ECO:0007669"/>
    <property type="project" value="UniProtKB-UniRule"/>
</dbReference>
<dbReference type="GO" id="GO:0004760">
    <property type="term" value="F:L-serine-pyruvate transaminase activity"/>
    <property type="evidence" value="ECO:0007669"/>
    <property type="project" value="TreeGrafter"/>
</dbReference>
<name>A0A6C1TUY5_9CORY</name>
<dbReference type="EC" id="2.6.1.52" evidence="13"/>
<evidence type="ECO:0000256" key="12">
    <source>
        <dbReference type="ARBA" id="ARBA00049007"/>
    </source>
</evidence>
<comment type="catalytic activity">
    <reaction evidence="12 13">
        <text>O-phospho-L-serine + 2-oxoglutarate = 3-phosphooxypyruvate + L-glutamate</text>
        <dbReference type="Rhea" id="RHEA:14329"/>
        <dbReference type="ChEBI" id="CHEBI:16810"/>
        <dbReference type="ChEBI" id="CHEBI:18110"/>
        <dbReference type="ChEBI" id="CHEBI:29985"/>
        <dbReference type="ChEBI" id="CHEBI:57524"/>
        <dbReference type="EC" id="2.6.1.52"/>
    </reaction>
</comment>
<keyword evidence="10 13" id="KW-0718">Serine biosynthesis</keyword>
<evidence type="ECO:0000256" key="2">
    <source>
        <dbReference type="ARBA" id="ARBA00005099"/>
    </source>
</evidence>
<dbReference type="InterPro" id="IPR015421">
    <property type="entry name" value="PyrdxlP-dep_Trfase_major"/>
</dbReference>
<feature type="modified residue" description="N6-(pyridoxal phosphate)lysine" evidence="13">
    <location>
        <position position="197"/>
    </location>
</feature>
<dbReference type="RefSeq" id="WP_136649155.1">
    <property type="nucleotide sequence ID" value="NZ_CP038157.1"/>
</dbReference>
<feature type="binding site" evidence="13">
    <location>
        <position position="46"/>
    </location>
    <ligand>
        <name>L-glutamate</name>
        <dbReference type="ChEBI" id="CHEBI:29985"/>
    </ligand>
</feature>
<gene>
    <name evidence="13 15" type="primary">serC</name>
    <name evidence="15" type="ORF">EKI59_10075</name>
</gene>
<dbReference type="Gene3D" id="3.90.1150.10">
    <property type="entry name" value="Aspartate Aminotransferase, domain 1"/>
    <property type="match status" value="1"/>
</dbReference>
<keyword evidence="7 13" id="KW-0808">Transferase</keyword>
<keyword evidence="6 13" id="KW-0028">Amino-acid biosynthesis</keyword>
<dbReference type="EMBL" id="RXIR01000026">
    <property type="protein sequence ID" value="TVS26774.1"/>
    <property type="molecule type" value="Genomic_DNA"/>
</dbReference>
<keyword evidence="9 13" id="KW-0664">Pyridoxine biosynthesis</keyword>
<evidence type="ECO:0000256" key="13">
    <source>
        <dbReference type="HAMAP-Rule" id="MF_00160"/>
    </source>
</evidence>
<comment type="subunit">
    <text evidence="13">Homodimer.</text>
</comment>
<feature type="binding site" evidence="13">
    <location>
        <begin position="248"/>
        <end position="249"/>
    </location>
    <ligand>
        <name>pyridoxal 5'-phosphate</name>
        <dbReference type="ChEBI" id="CHEBI:597326"/>
    </ligand>
</feature>
<evidence type="ECO:0000256" key="3">
    <source>
        <dbReference type="ARBA" id="ARBA00006904"/>
    </source>
</evidence>
<evidence type="ECO:0000313" key="16">
    <source>
        <dbReference type="Proteomes" id="UP000336646"/>
    </source>
</evidence>
<evidence type="ECO:0000256" key="1">
    <source>
        <dbReference type="ARBA" id="ARBA00003483"/>
    </source>
</evidence>
<organism evidence="15 16">
    <name type="scientific">Corynebacterium sanguinis</name>
    <dbReference type="NCBI Taxonomy" id="2594913"/>
    <lineage>
        <taxon>Bacteria</taxon>
        <taxon>Bacillati</taxon>
        <taxon>Actinomycetota</taxon>
        <taxon>Actinomycetes</taxon>
        <taxon>Mycobacteriales</taxon>
        <taxon>Corynebacteriaceae</taxon>
        <taxon>Corynebacterium</taxon>
    </lineage>
</organism>
<dbReference type="PIRSF" id="PIRSF000525">
    <property type="entry name" value="SerC"/>
    <property type="match status" value="1"/>
</dbReference>
<evidence type="ECO:0000256" key="4">
    <source>
        <dbReference type="ARBA" id="ARBA00022490"/>
    </source>
</evidence>
<evidence type="ECO:0000256" key="9">
    <source>
        <dbReference type="ARBA" id="ARBA00023096"/>
    </source>
</evidence>
<dbReference type="GO" id="GO:0005737">
    <property type="term" value="C:cytoplasm"/>
    <property type="evidence" value="ECO:0007669"/>
    <property type="project" value="UniProtKB-SubCell"/>
</dbReference>
<dbReference type="UniPathway" id="UPA00244">
    <property type="reaction ID" value="UER00311"/>
</dbReference>
<comment type="pathway">
    <text evidence="13">Cofactor biosynthesis; pyridoxine 5'-phosphate biosynthesis; pyridoxine 5'-phosphate from D-erythrose 4-phosphate: step 3/5.</text>
</comment>
<comment type="caution">
    <text evidence="13">Lacks conserved residue(s) required for the propagation of feature annotation.</text>
</comment>
<reference evidence="15 16" key="1">
    <citation type="submission" date="2018-12" db="EMBL/GenBank/DDBJ databases">
        <title>Corynebacterium sanguinis sp. nov., a clinically-associated and environmental corynebacterium.</title>
        <authorList>
            <person name="Gonzales-Siles L."/>
            <person name="Jaen-Luchoro D."/>
            <person name="Cardew S."/>
            <person name="Inganas E."/>
            <person name="Ohlen M."/>
            <person name="Jensie-Markopolous S."/>
            <person name="Pinyeiro-Iglesias B."/>
            <person name="Molin K."/>
            <person name="Skovbjerg S."/>
            <person name="Svensson-Stadler L."/>
            <person name="Funke G."/>
            <person name="Moore E.R.B."/>
        </authorList>
    </citation>
    <scope>NUCLEOTIDE SEQUENCE [LARGE SCALE GENOMIC DNA]</scope>
    <source>
        <strain evidence="15 16">58734</strain>
    </source>
</reference>
<dbReference type="Gene3D" id="3.40.640.10">
    <property type="entry name" value="Type I PLP-dependent aspartate aminotransferase-like (Major domain)"/>
    <property type="match status" value="1"/>
</dbReference>
<feature type="binding site" evidence="13">
    <location>
        <position position="196"/>
    </location>
    <ligand>
        <name>pyridoxal 5'-phosphate</name>
        <dbReference type="ChEBI" id="CHEBI:597326"/>
    </ligand>
</feature>
<keyword evidence="5 13" id="KW-0032">Aminotransferase</keyword>
<comment type="catalytic activity">
    <reaction evidence="11 13">
        <text>4-(phosphooxy)-L-threonine + 2-oxoglutarate = (R)-3-hydroxy-2-oxo-4-phosphooxybutanoate + L-glutamate</text>
        <dbReference type="Rhea" id="RHEA:16573"/>
        <dbReference type="ChEBI" id="CHEBI:16810"/>
        <dbReference type="ChEBI" id="CHEBI:29985"/>
        <dbReference type="ChEBI" id="CHEBI:58452"/>
        <dbReference type="ChEBI" id="CHEBI:58538"/>
        <dbReference type="EC" id="2.6.1.52"/>
    </reaction>
</comment>
<comment type="pathway">
    <text evidence="2 13">Amino-acid biosynthesis; L-serine biosynthesis; L-serine from 3-phospho-D-glycerate: step 2/3.</text>
</comment>
<dbReference type="InterPro" id="IPR015422">
    <property type="entry name" value="PyrdxlP-dep_Trfase_small"/>
</dbReference>
<evidence type="ECO:0000256" key="7">
    <source>
        <dbReference type="ARBA" id="ARBA00022679"/>
    </source>
</evidence>
<evidence type="ECO:0000256" key="8">
    <source>
        <dbReference type="ARBA" id="ARBA00022898"/>
    </source>
</evidence>
<dbReference type="GO" id="GO:0006564">
    <property type="term" value="P:L-serine biosynthetic process"/>
    <property type="evidence" value="ECO:0007669"/>
    <property type="project" value="UniProtKB-UniRule"/>
</dbReference>
<comment type="function">
    <text evidence="1 13">Catalyzes the reversible conversion of 3-phosphohydroxypyruvate to phosphoserine and of 3-hydroxy-2-oxo-4-phosphonooxybutanoate to phosphohydroxythreonine.</text>
</comment>
<comment type="caution">
    <text evidence="15">The sequence shown here is derived from an EMBL/GenBank/DDBJ whole genome shotgun (WGS) entry which is preliminary data.</text>
</comment>
<dbReference type="UniPathway" id="UPA00135">
    <property type="reaction ID" value="UER00197"/>
</dbReference>
<keyword evidence="8 13" id="KW-0663">Pyridoxal phosphate</keyword>
<comment type="cofactor">
    <cofactor evidence="13">
        <name>pyridoxal 5'-phosphate</name>
        <dbReference type="ChEBI" id="CHEBI:597326"/>
    </cofactor>
    <text evidence="13">Binds 1 pyridoxal phosphate per subunit.</text>
</comment>
<evidence type="ECO:0000256" key="5">
    <source>
        <dbReference type="ARBA" id="ARBA00022576"/>
    </source>
</evidence>
<evidence type="ECO:0000256" key="10">
    <source>
        <dbReference type="ARBA" id="ARBA00023299"/>
    </source>
</evidence>
<evidence type="ECO:0000259" key="14">
    <source>
        <dbReference type="Pfam" id="PF00266"/>
    </source>
</evidence>
<accession>A0A6C1TUY5</accession>
<feature type="binding site" evidence="13">
    <location>
        <position position="173"/>
    </location>
    <ligand>
        <name>pyridoxal 5'-phosphate</name>
        <dbReference type="ChEBI" id="CHEBI:597326"/>
    </ligand>
</feature>